<accession>A0A5N6K0B8</accession>
<dbReference type="EMBL" id="VIGI01000010">
    <property type="protein sequence ID" value="KAB8295097.1"/>
    <property type="molecule type" value="Genomic_DNA"/>
</dbReference>
<evidence type="ECO:0000313" key="1">
    <source>
        <dbReference type="EMBL" id="KAB8295097.1"/>
    </source>
</evidence>
<dbReference type="AlphaFoldDB" id="A0A5N6K0B8"/>
<name>A0A5N6K0B8_MONLA</name>
<dbReference type="Proteomes" id="UP000326757">
    <property type="component" value="Unassembled WGS sequence"/>
</dbReference>
<protein>
    <submittedName>
        <fullName evidence="1">Uncharacterized protein</fullName>
    </submittedName>
</protein>
<proteinExistence type="predicted"/>
<sequence length="72" mass="8475">MIWNPDRKYIQSMTSKTSKALPIQYSCKAIQIPHQENTWYSKPSPFNPRYPSNTMRMHLPSCKTSKPKSKCR</sequence>
<comment type="caution">
    <text evidence="1">The sequence shown here is derived from an EMBL/GenBank/DDBJ whole genome shotgun (WGS) entry which is preliminary data.</text>
</comment>
<evidence type="ECO:0000313" key="2">
    <source>
        <dbReference type="Proteomes" id="UP000326757"/>
    </source>
</evidence>
<organism evidence="1 2">
    <name type="scientific">Monilinia laxa</name>
    <name type="common">Brown rot fungus</name>
    <name type="synonym">Sclerotinia laxa</name>
    <dbReference type="NCBI Taxonomy" id="61186"/>
    <lineage>
        <taxon>Eukaryota</taxon>
        <taxon>Fungi</taxon>
        <taxon>Dikarya</taxon>
        <taxon>Ascomycota</taxon>
        <taxon>Pezizomycotina</taxon>
        <taxon>Leotiomycetes</taxon>
        <taxon>Helotiales</taxon>
        <taxon>Sclerotiniaceae</taxon>
        <taxon>Monilinia</taxon>
    </lineage>
</organism>
<keyword evidence="2" id="KW-1185">Reference proteome</keyword>
<gene>
    <name evidence="1" type="ORF">EYC80_007035</name>
</gene>
<reference evidence="1 2" key="1">
    <citation type="submission" date="2019-06" db="EMBL/GenBank/DDBJ databases">
        <title>Genome Sequence of the Brown Rot Fungal Pathogen Monilinia laxa.</title>
        <authorList>
            <person name="De Miccolis Angelini R.M."/>
            <person name="Landi L."/>
            <person name="Abate D."/>
            <person name="Pollastro S."/>
            <person name="Romanazzi G."/>
            <person name="Faretra F."/>
        </authorList>
    </citation>
    <scope>NUCLEOTIDE SEQUENCE [LARGE SCALE GENOMIC DNA]</scope>
    <source>
        <strain evidence="1 2">Mlax316</strain>
    </source>
</reference>